<dbReference type="AlphaFoldDB" id="A0A914DB34"/>
<accession>A0A914DB34</accession>
<dbReference type="GO" id="GO:0016491">
    <property type="term" value="F:oxidoreductase activity"/>
    <property type="evidence" value="ECO:0007669"/>
    <property type="project" value="UniProtKB-KW"/>
</dbReference>
<protein>
    <submittedName>
        <fullName evidence="4">Uncharacterized protein</fullName>
    </submittedName>
</protein>
<keyword evidence="1" id="KW-0285">Flavoprotein</keyword>
<dbReference type="PANTHER" id="PTHR43656:SF5">
    <property type="entry name" value="NADH:FLAVIN OXIDOREDUCTASE_NADH OXIDASE N-TERMINAL DOMAIN-CONTAINING PROTEIN"/>
    <property type="match status" value="1"/>
</dbReference>
<evidence type="ECO:0000256" key="1">
    <source>
        <dbReference type="ARBA" id="ARBA00022630"/>
    </source>
</evidence>
<dbReference type="Proteomes" id="UP000887540">
    <property type="component" value="Unplaced"/>
</dbReference>
<dbReference type="SUPFAM" id="SSF51395">
    <property type="entry name" value="FMN-linked oxidoreductases"/>
    <property type="match status" value="1"/>
</dbReference>
<proteinExistence type="predicted"/>
<keyword evidence="2" id="KW-0560">Oxidoreductase</keyword>
<dbReference type="InterPro" id="IPR013785">
    <property type="entry name" value="Aldolase_TIM"/>
</dbReference>
<dbReference type="WBParaSite" id="ACRNAN_scaffold2231.g22315.t1">
    <property type="protein sequence ID" value="ACRNAN_scaffold2231.g22315.t1"/>
    <property type="gene ID" value="ACRNAN_scaffold2231.g22315"/>
</dbReference>
<keyword evidence="3" id="KW-1185">Reference proteome</keyword>
<name>A0A914DB34_9BILA</name>
<organism evidence="3 4">
    <name type="scientific">Acrobeloides nanus</name>
    <dbReference type="NCBI Taxonomy" id="290746"/>
    <lineage>
        <taxon>Eukaryota</taxon>
        <taxon>Metazoa</taxon>
        <taxon>Ecdysozoa</taxon>
        <taxon>Nematoda</taxon>
        <taxon>Chromadorea</taxon>
        <taxon>Rhabditida</taxon>
        <taxon>Tylenchina</taxon>
        <taxon>Cephalobomorpha</taxon>
        <taxon>Cephaloboidea</taxon>
        <taxon>Cephalobidae</taxon>
        <taxon>Acrobeloides</taxon>
    </lineage>
</organism>
<evidence type="ECO:0000313" key="3">
    <source>
        <dbReference type="Proteomes" id="UP000887540"/>
    </source>
</evidence>
<evidence type="ECO:0000313" key="4">
    <source>
        <dbReference type="WBParaSite" id="ACRNAN_scaffold2231.g22315.t1"/>
    </source>
</evidence>
<sequence>MAKRVPVERNVESYILGEKLFFPTAKRYASNRFLKAALTEKLCIYDKTNLQISGIPSERYINLYSKWGHGGFGVVLTGNIAVDQYHPEAPGNAIIEKSLDSKARRKALKKTALAIKSEGSLAVVQLTHSGRQCYISVNEHPYSASDVQLQGVKFIGGMVNAIKEEVTDGIGLGRPITAEPDLPKKILLNGIQSALASPFEDDLVGTDFGFGLLAANSQMWQAGELPYEETNGDPCYGIMDISIPKVVDAYTPAAKEFLQVLTDAAEKGPVISVFEYNVESGA</sequence>
<evidence type="ECO:0000256" key="2">
    <source>
        <dbReference type="ARBA" id="ARBA00023002"/>
    </source>
</evidence>
<reference evidence="4" key="1">
    <citation type="submission" date="2022-11" db="UniProtKB">
        <authorList>
            <consortium name="WormBaseParasite"/>
        </authorList>
    </citation>
    <scope>IDENTIFICATION</scope>
</reference>
<dbReference type="InterPro" id="IPR051799">
    <property type="entry name" value="NADH_flavin_oxidoreductase"/>
</dbReference>
<dbReference type="Gene3D" id="3.20.20.70">
    <property type="entry name" value="Aldolase class I"/>
    <property type="match status" value="1"/>
</dbReference>
<dbReference type="PANTHER" id="PTHR43656">
    <property type="entry name" value="BINDING OXIDOREDUCTASE, PUTATIVE (AFU_ORTHOLOGUE AFUA_2G08260)-RELATED"/>
    <property type="match status" value="1"/>
</dbReference>